<dbReference type="Proteomes" id="UP000611629">
    <property type="component" value="Unassembled WGS sequence"/>
</dbReference>
<dbReference type="RefSeq" id="WP_179236995.1">
    <property type="nucleotide sequence ID" value="NZ_JACBNQ010000002.1"/>
</dbReference>
<feature type="coiled-coil region" evidence="1">
    <location>
        <begin position="12"/>
        <end position="97"/>
    </location>
</feature>
<accession>A0A974GVG6</accession>
<dbReference type="EMBL" id="JACBNQ010000002">
    <property type="protein sequence ID" value="NYB73314.1"/>
    <property type="molecule type" value="Genomic_DNA"/>
</dbReference>
<evidence type="ECO:0000256" key="1">
    <source>
        <dbReference type="SAM" id="Coils"/>
    </source>
</evidence>
<evidence type="ECO:0000313" key="2">
    <source>
        <dbReference type="EMBL" id="NYB73314.1"/>
    </source>
</evidence>
<reference evidence="2" key="1">
    <citation type="submission" date="2020-07" db="EMBL/GenBank/DDBJ databases">
        <title>Genomic analysis of a strain of Sedimentibacter Hydroxybenzoicus DSM7310.</title>
        <authorList>
            <person name="Ma S."/>
        </authorList>
    </citation>
    <scope>NUCLEOTIDE SEQUENCE</scope>
    <source>
        <strain evidence="2">DSM 7310</strain>
    </source>
</reference>
<keyword evidence="1" id="KW-0175">Coiled coil</keyword>
<feature type="coiled-coil region" evidence="1">
    <location>
        <begin position="130"/>
        <end position="185"/>
    </location>
</feature>
<comment type="caution">
    <text evidence="2">The sequence shown here is derived from an EMBL/GenBank/DDBJ whole genome shotgun (WGS) entry which is preliminary data.</text>
</comment>
<evidence type="ECO:0000313" key="3">
    <source>
        <dbReference type="Proteomes" id="UP000611629"/>
    </source>
</evidence>
<organism evidence="2 3">
    <name type="scientific">Sedimentibacter hydroxybenzoicus DSM 7310</name>
    <dbReference type="NCBI Taxonomy" id="1123245"/>
    <lineage>
        <taxon>Bacteria</taxon>
        <taxon>Bacillati</taxon>
        <taxon>Bacillota</taxon>
        <taxon>Tissierellia</taxon>
        <taxon>Sedimentibacter</taxon>
    </lineage>
</organism>
<dbReference type="AlphaFoldDB" id="A0A974GVG6"/>
<protein>
    <submittedName>
        <fullName evidence="2">Uncharacterized protein</fullName>
    </submittedName>
</protein>
<proteinExistence type="predicted"/>
<sequence length="312" mass="36052">MHRELNERISYVKECMEKKNKLNTLLKQTEQDMIKEKLLLNKLSEELRKENEDVLKLESANITSLFYAILGTKDEKLEKEKQEVLKARLKYDQCKNNVEYLAKESKRLVDELSKVEICESEYEDLINKKLALINLENKEISDELKNIIERKESMHANIIEIDEAIKAGEEALTEIENTIKELESAEGWGIADMLGGGLIVTAVKYDHIDKAGKYVDEAQRALGRFKREMSDIKMITGTEISIGTFETFADYFFDGLIFDWVVQSEIGKSLDAVKDTKNQIDKAMSKLYEEKVTEEFMLKQLEEKIKSIIESV</sequence>
<gene>
    <name evidence="2" type="ORF">HZF24_04080</name>
</gene>
<name>A0A974GVG6_SEDHY</name>
<keyword evidence="3" id="KW-1185">Reference proteome</keyword>